<dbReference type="KEGG" id="pbl:PAAG_12206"/>
<evidence type="ECO:0000256" key="2">
    <source>
        <dbReference type="ARBA" id="ARBA00008044"/>
    </source>
</evidence>
<sequence length="211" mass="24361">MPVDDIVINPSLLPVFQTSAETLSQCENLLAMIDPRSLDSPPSQDFILSVSKQQKLVFSLLSQLRGLNRDAILNVRATKQKTAEARQEIDRLHLHLQNLYYEQRHLNGEIAACESYDHKYLSLPLISVEEFVAIHPELSEADPNELMIARINHEHAEREKLEQARQELLKRKQALIAENKKRKDDLANLDQDLERFIDAAKPIQKIFEKEY</sequence>
<dbReference type="Pfam" id="PF09766">
    <property type="entry name" value="FmiP_Thoc5"/>
    <property type="match status" value="1"/>
</dbReference>
<accession>A0A0A2UZU7</accession>
<keyword evidence="4" id="KW-0175">Coiled coil</keyword>
<dbReference type="PANTHER" id="PTHR13375">
    <property type="entry name" value="FMS INTERACTING PROTEIN"/>
    <property type="match status" value="1"/>
</dbReference>
<feature type="coiled-coil region" evidence="4">
    <location>
        <begin position="151"/>
        <end position="192"/>
    </location>
</feature>
<dbReference type="Proteomes" id="UP000002059">
    <property type="component" value="Partially assembled WGS sequence"/>
</dbReference>
<evidence type="ECO:0000256" key="4">
    <source>
        <dbReference type="SAM" id="Coils"/>
    </source>
</evidence>
<gene>
    <name evidence="5" type="ORF">PAAG_12206</name>
</gene>
<evidence type="ECO:0000313" key="6">
    <source>
        <dbReference type="Proteomes" id="UP000002059"/>
    </source>
</evidence>
<name>A0A0A2UZU7_PARBA</name>
<comment type="similarity">
    <text evidence="2">Belongs to the THOC5 family.</text>
</comment>
<reference evidence="5 6" key="1">
    <citation type="journal article" date="2011" name="PLoS Genet.">
        <title>Comparative genomic analysis of human fungal pathogens causing paracoccidioidomycosis.</title>
        <authorList>
            <person name="Desjardins C.A."/>
            <person name="Champion M.D."/>
            <person name="Holder J.W."/>
            <person name="Muszewska A."/>
            <person name="Goldberg J."/>
            <person name="Bailao A.M."/>
            <person name="Brigido M.M."/>
            <person name="Ferreira M.E."/>
            <person name="Garcia A.M."/>
            <person name="Grynberg M."/>
            <person name="Gujja S."/>
            <person name="Heiman D.I."/>
            <person name="Henn M.R."/>
            <person name="Kodira C.D."/>
            <person name="Leon-Narvaez H."/>
            <person name="Longo L.V."/>
            <person name="Ma L.J."/>
            <person name="Malavazi I."/>
            <person name="Matsuo A.L."/>
            <person name="Morais F.V."/>
            <person name="Pereira M."/>
            <person name="Rodriguez-Brito S."/>
            <person name="Sakthikumar S."/>
            <person name="Salem-Izacc S.M."/>
            <person name="Sykes S.M."/>
            <person name="Teixeira M.M."/>
            <person name="Vallejo M.C."/>
            <person name="Walter M.E."/>
            <person name="Yandava C."/>
            <person name="Young S."/>
            <person name="Zeng Q."/>
            <person name="Zucker J."/>
            <person name="Felipe M.S."/>
            <person name="Goldman G.H."/>
            <person name="Haas B.J."/>
            <person name="McEwen J.G."/>
            <person name="Nino-Vega G."/>
            <person name="Puccia R."/>
            <person name="San-Blas G."/>
            <person name="Soares C.M."/>
            <person name="Birren B.W."/>
            <person name="Cuomo C.A."/>
        </authorList>
    </citation>
    <scope>NUCLEOTIDE SEQUENCE [LARGE SCALE GENOMIC DNA]</scope>
    <source>
        <strain evidence="6">ATCC MYA-826 / Pb01</strain>
    </source>
</reference>
<evidence type="ECO:0000313" key="5">
    <source>
        <dbReference type="EMBL" id="KGQ01081.1"/>
    </source>
</evidence>
<dbReference type="VEuPathDB" id="FungiDB:PAAG_12206"/>
<dbReference type="STRING" id="502779.A0A0A2UZU7"/>
<dbReference type="InterPro" id="IPR019163">
    <property type="entry name" value="THO_Thoc5"/>
</dbReference>
<protein>
    <recommendedName>
        <fullName evidence="7">Fms interacting protein</fullName>
    </recommendedName>
</protein>
<dbReference type="OMA" id="HKYMKLP"/>
<keyword evidence="6" id="KW-1185">Reference proteome</keyword>
<dbReference type="PANTHER" id="PTHR13375:SF3">
    <property type="entry name" value="THO COMPLEX SUBUNIT 5 HOMOLOG"/>
    <property type="match status" value="1"/>
</dbReference>
<dbReference type="GO" id="GO:0000445">
    <property type="term" value="C:THO complex part of transcription export complex"/>
    <property type="evidence" value="ECO:0007669"/>
    <property type="project" value="TreeGrafter"/>
</dbReference>
<dbReference type="GeneID" id="9094804"/>
<dbReference type="OrthoDB" id="20582at2759"/>
<evidence type="ECO:0008006" key="7">
    <source>
        <dbReference type="Google" id="ProtNLM"/>
    </source>
</evidence>
<evidence type="ECO:0000256" key="3">
    <source>
        <dbReference type="ARBA" id="ARBA00023242"/>
    </source>
</evidence>
<evidence type="ECO:0000256" key="1">
    <source>
        <dbReference type="ARBA" id="ARBA00004123"/>
    </source>
</evidence>
<keyword evidence="3" id="KW-0539">Nucleus</keyword>
<proteinExistence type="inferred from homology"/>
<organism evidence="5 6">
    <name type="scientific">Paracoccidioides lutzii (strain ATCC MYA-826 / Pb01)</name>
    <name type="common">Paracoccidioides brasiliensis</name>
    <dbReference type="NCBI Taxonomy" id="502779"/>
    <lineage>
        <taxon>Eukaryota</taxon>
        <taxon>Fungi</taxon>
        <taxon>Dikarya</taxon>
        <taxon>Ascomycota</taxon>
        <taxon>Pezizomycotina</taxon>
        <taxon>Eurotiomycetes</taxon>
        <taxon>Eurotiomycetidae</taxon>
        <taxon>Onygenales</taxon>
        <taxon>Ajellomycetaceae</taxon>
        <taxon>Paracoccidioides</taxon>
    </lineage>
</organism>
<dbReference type="GO" id="GO:0003729">
    <property type="term" value="F:mRNA binding"/>
    <property type="evidence" value="ECO:0007669"/>
    <property type="project" value="TreeGrafter"/>
</dbReference>
<dbReference type="RefSeq" id="XP_015702637.1">
    <property type="nucleotide sequence ID" value="XM_015847725.1"/>
</dbReference>
<dbReference type="HOGENOM" id="CLU_082754_0_0_1"/>
<dbReference type="EMBL" id="KN294009">
    <property type="protein sequence ID" value="KGQ01081.1"/>
    <property type="molecule type" value="Genomic_DNA"/>
</dbReference>
<dbReference type="AlphaFoldDB" id="A0A0A2UZU7"/>
<dbReference type="GO" id="GO:0006406">
    <property type="term" value="P:mRNA export from nucleus"/>
    <property type="evidence" value="ECO:0007669"/>
    <property type="project" value="TreeGrafter"/>
</dbReference>
<comment type="subcellular location">
    <subcellularLocation>
        <location evidence="1">Nucleus</location>
    </subcellularLocation>
</comment>